<evidence type="ECO:0000313" key="4">
    <source>
        <dbReference type="EMBL" id="PYI03812.1"/>
    </source>
</evidence>
<dbReference type="InterPro" id="IPR016197">
    <property type="entry name" value="Chromo-like_dom_sf"/>
</dbReference>
<reference evidence="4 5" key="1">
    <citation type="submission" date="2018-02" db="EMBL/GenBank/DDBJ databases">
        <title>The genomes of Aspergillus section Nigri reveals drivers in fungal speciation.</title>
        <authorList>
            <consortium name="DOE Joint Genome Institute"/>
            <person name="Vesth T.C."/>
            <person name="Nybo J."/>
            <person name="Theobald S."/>
            <person name="Brandl J."/>
            <person name="Frisvad J.C."/>
            <person name="Nielsen K.F."/>
            <person name="Lyhne E.K."/>
            <person name="Kogle M.E."/>
            <person name="Kuo A."/>
            <person name="Riley R."/>
            <person name="Clum A."/>
            <person name="Nolan M."/>
            <person name="Lipzen A."/>
            <person name="Salamov A."/>
            <person name="Henrissat B."/>
            <person name="Wiebenga A."/>
            <person name="De vries R.P."/>
            <person name="Grigoriev I.V."/>
            <person name="Mortensen U.H."/>
            <person name="Andersen M.R."/>
            <person name="Baker S.E."/>
        </authorList>
    </citation>
    <scope>NUCLEOTIDE SEQUENCE [LARGE SCALE GENOMIC DNA]</scope>
    <source>
        <strain evidence="4 5">CBS 121057</strain>
    </source>
</reference>
<name>A0A319E1B1_ASPSB</name>
<feature type="compositionally biased region" description="Polar residues" evidence="2">
    <location>
        <begin position="13"/>
        <end position="22"/>
    </location>
</feature>
<feature type="compositionally biased region" description="Basic and acidic residues" evidence="2">
    <location>
        <begin position="500"/>
        <end position="522"/>
    </location>
</feature>
<dbReference type="STRING" id="1448318.A0A319E1B1"/>
<dbReference type="Gene3D" id="2.40.50.40">
    <property type="match status" value="1"/>
</dbReference>
<feature type="compositionally biased region" description="Polar residues" evidence="2">
    <location>
        <begin position="268"/>
        <end position="287"/>
    </location>
</feature>
<dbReference type="Pfam" id="PF00385">
    <property type="entry name" value="Chromo"/>
    <property type="match status" value="1"/>
</dbReference>
<feature type="compositionally biased region" description="Polar residues" evidence="2">
    <location>
        <begin position="123"/>
        <end position="152"/>
    </location>
</feature>
<feature type="compositionally biased region" description="Pro residues" evidence="2">
    <location>
        <begin position="157"/>
        <end position="168"/>
    </location>
</feature>
<sequence>MTESQDGNDDDISVSSTVASPQVSEYEVEAILAEWRFPDMTRYLVKWANYPEWRNSWEPADAFSTDETLADWEQRKREIAEGKREEYDVAKWELMMVKIDEEKQQRRRRRQAKRRRLGLLADDTTSQTLSDGSKIQTSRDSSRVSASKGTAQTTPSDPTPSSRPPPLEKPILTANRVVSKPPLVLFGSCQKSTPAVPRATKTAHDTDNKWFSHLSTRRKHEKAKFREPPPDISQLQLVRPSEWPSRTPLPPIRPGPRHVSPSPDRESNQTGTDQSASHTEAETSNETARLPANDGPSPSMIPVSPRKDRSQPSRLNESSGDLIPNLPRREPGPQAKFVAGRFCNPHEVLVDMYYGPDKKRIGLSRLCGLNVLSAKNLIYAKDGSYIEVWFQHLCTMEDYRVLCHNATRNRTFCTGWIEGYDDTEANVYRMAQELERGNFMAVFPGQKTRNVLIAFPSNSPTFAPLNYIPRARPDTFLKVIARSPLESLNSIERLHSRLGVDDWKPDSRGPDTPVRDSPRCKDFEDEPDAIEDKASSSSMSISPVRQGPESKEDPSVEIADSAKRESSQKPLDLDPTEAKDSPDDHQAPVDPMEIDQQHSSASAIGDQQLISALATADLKTLFKDTFGVSYEELVKVNAAEKVQMAEAFYLMFDFETHHQEFLTLQAFLNERNPVIYSSHQEGDWEKFARTVSVGVVLFHESFVAFHTLPFFKNLICKPFNFWSVSLNKPLEYAERPSHFQRIFPHGGVILITEDFMLGEPDGTIIILAWFNDWIKKKFPGNWKIMFRPAVMDWLLKQPEPADESKHGIWLTMYRLILQSCSPSAYDTPSGDILTGATDEYFESNAISPPNLPNYGSRTEEDNPDIPKGLTQDHRNTDHLVEFFAGWGLVHRHRYRRFVVLTRLKPLPRWEAWQHIEIKWGAKDFMKTFRVDYRQYWAKLNSSSSTRPSTAGEPKAQPQPFTPHTPRVPAPAPAPAPGLSNEMDGSRYGRLPASGRPSYPEPYH</sequence>
<feature type="compositionally biased region" description="Pro residues" evidence="2">
    <location>
        <begin position="959"/>
        <end position="975"/>
    </location>
</feature>
<feature type="region of interest" description="Disordered" evidence="2">
    <location>
        <begin position="500"/>
        <end position="591"/>
    </location>
</feature>
<feature type="domain" description="Chromo" evidence="3">
    <location>
        <begin position="26"/>
        <end position="84"/>
    </location>
</feature>
<organism evidence="4 5">
    <name type="scientific">Aspergillus sclerotiicarbonarius (strain CBS 121057 / IBT 28362)</name>
    <dbReference type="NCBI Taxonomy" id="1448318"/>
    <lineage>
        <taxon>Eukaryota</taxon>
        <taxon>Fungi</taxon>
        <taxon>Dikarya</taxon>
        <taxon>Ascomycota</taxon>
        <taxon>Pezizomycotina</taxon>
        <taxon>Eurotiomycetes</taxon>
        <taxon>Eurotiomycetidae</taxon>
        <taxon>Eurotiales</taxon>
        <taxon>Aspergillaceae</taxon>
        <taxon>Aspergillus</taxon>
        <taxon>Aspergillus subgen. Circumdati</taxon>
    </lineage>
</organism>
<gene>
    <name evidence="4" type="ORF">BO78DRAFT_374403</name>
</gene>
<feature type="region of interest" description="Disordered" evidence="2">
    <location>
        <begin position="1"/>
        <end position="22"/>
    </location>
</feature>
<dbReference type="SMART" id="SM00298">
    <property type="entry name" value="CHROMO"/>
    <property type="match status" value="1"/>
</dbReference>
<dbReference type="AlphaFoldDB" id="A0A319E1B1"/>
<feature type="compositionally biased region" description="Acidic residues" evidence="2">
    <location>
        <begin position="1"/>
        <end position="12"/>
    </location>
</feature>
<dbReference type="GO" id="GO:0006338">
    <property type="term" value="P:chromatin remodeling"/>
    <property type="evidence" value="ECO:0007669"/>
    <property type="project" value="UniProtKB-ARBA"/>
</dbReference>
<dbReference type="SUPFAM" id="SSF54160">
    <property type="entry name" value="Chromo domain-like"/>
    <property type="match status" value="1"/>
</dbReference>
<keyword evidence="5" id="KW-1185">Reference proteome</keyword>
<dbReference type="InterPro" id="IPR023780">
    <property type="entry name" value="Chromo_domain"/>
</dbReference>
<dbReference type="CDD" id="cd18966">
    <property type="entry name" value="chromodomain"/>
    <property type="match status" value="1"/>
</dbReference>
<feature type="compositionally biased region" description="Basic residues" evidence="2">
    <location>
        <begin position="105"/>
        <end position="117"/>
    </location>
</feature>
<feature type="compositionally biased region" description="Basic and acidic residues" evidence="2">
    <location>
        <begin position="576"/>
        <end position="587"/>
    </location>
</feature>
<feature type="region of interest" description="Disordered" evidence="2">
    <location>
        <begin position="100"/>
        <end position="175"/>
    </location>
</feature>
<protein>
    <submittedName>
        <fullName evidence="4">Chromo domain protein</fullName>
    </submittedName>
</protein>
<accession>A0A319E1B1</accession>
<dbReference type="OrthoDB" id="1918685at2759"/>
<proteinExistence type="predicted"/>
<evidence type="ECO:0000256" key="2">
    <source>
        <dbReference type="SAM" id="MobiDB-lite"/>
    </source>
</evidence>
<evidence type="ECO:0000313" key="5">
    <source>
        <dbReference type="Proteomes" id="UP000248423"/>
    </source>
</evidence>
<feature type="region of interest" description="Disordered" evidence="2">
    <location>
        <begin position="846"/>
        <end position="871"/>
    </location>
</feature>
<dbReference type="EMBL" id="KZ826376">
    <property type="protein sequence ID" value="PYI03812.1"/>
    <property type="molecule type" value="Genomic_DNA"/>
</dbReference>
<feature type="compositionally biased region" description="Basic and acidic residues" evidence="2">
    <location>
        <begin position="548"/>
        <end position="567"/>
    </location>
</feature>
<comment type="subunit">
    <text evidence="1">Component of the NuA4 histone acetyltransferase complex.</text>
</comment>
<dbReference type="PROSITE" id="PS50013">
    <property type="entry name" value="CHROMO_2"/>
    <property type="match status" value="1"/>
</dbReference>
<feature type="region of interest" description="Disordered" evidence="2">
    <location>
        <begin position="941"/>
        <end position="1003"/>
    </location>
</feature>
<dbReference type="InterPro" id="IPR000953">
    <property type="entry name" value="Chromo/chromo_shadow_dom"/>
</dbReference>
<feature type="region of interest" description="Disordered" evidence="2">
    <location>
        <begin position="188"/>
        <end position="331"/>
    </location>
</feature>
<dbReference type="VEuPathDB" id="FungiDB:BO78DRAFT_374403"/>
<evidence type="ECO:0000259" key="3">
    <source>
        <dbReference type="PROSITE" id="PS50013"/>
    </source>
</evidence>
<dbReference type="Proteomes" id="UP000248423">
    <property type="component" value="Unassembled WGS sequence"/>
</dbReference>
<evidence type="ECO:0000256" key="1">
    <source>
        <dbReference type="ARBA" id="ARBA00011353"/>
    </source>
</evidence>